<dbReference type="Pfam" id="PF07321">
    <property type="entry name" value="YscO"/>
    <property type="match status" value="1"/>
</dbReference>
<dbReference type="OrthoDB" id="6197269at2"/>
<keyword evidence="3" id="KW-1185">Reference proteome</keyword>
<evidence type="ECO:0000256" key="1">
    <source>
        <dbReference type="SAM" id="Coils"/>
    </source>
</evidence>
<dbReference type="Proteomes" id="UP000028073">
    <property type="component" value="Unassembled WGS sequence"/>
</dbReference>
<sequence>MLHELLKVKQIRERSARDEVRKCEYRLEQAQLEVKNKEQELEEYIDWRCKEEQRLYDNIINTEIKQNDLDQLKAKVAQMREKDVLLEQAINEAKQNVVKAKEQLEQARDKHMKAMQAVEKFEEFTKVLDEDAAKEAARLEDLEMEEFTVRPKF</sequence>
<dbReference type="STRING" id="1137799.GZ78_07925"/>
<dbReference type="eggNOG" id="ENOG50333N3">
    <property type="taxonomic scope" value="Bacteria"/>
</dbReference>
<dbReference type="Gene3D" id="1.10.287.1700">
    <property type="match status" value="1"/>
</dbReference>
<keyword evidence="1" id="KW-0175">Coiled coil</keyword>
<dbReference type="InterPro" id="IPR053716">
    <property type="entry name" value="Flag_assembly_chemotaxis_eff"/>
</dbReference>
<protein>
    <recommendedName>
        <fullName evidence="4">Type III secretion protein</fullName>
    </recommendedName>
</protein>
<dbReference type="AlphaFoldDB" id="A0A081NMV9"/>
<accession>A0A081NMV9</accession>
<feature type="coiled-coil region" evidence="1">
    <location>
        <begin position="13"/>
        <end position="117"/>
    </location>
</feature>
<dbReference type="RefSeq" id="WP_034833830.1">
    <property type="nucleotide sequence ID" value="NZ_JOKH01000001.1"/>
</dbReference>
<dbReference type="InterPro" id="IPR009929">
    <property type="entry name" value="T3SS_YscO"/>
</dbReference>
<reference evidence="2 3" key="1">
    <citation type="submission" date="2014-06" db="EMBL/GenBank/DDBJ databases">
        <title>Whole Genome Sequences of Three Symbiotic Endozoicomonas Bacteria.</title>
        <authorList>
            <person name="Neave M.J."/>
            <person name="Apprill A."/>
            <person name="Voolstra C.R."/>
        </authorList>
    </citation>
    <scope>NUCLEOTIDE SEQUENCE [LARGE SCALE GENOMIC DNA]</scope>
    <source>
        <strain evidence="2 3">DSM 25634</strain>
    </source>
</reference>
<organism evidence="2 3">
    <name type="scientific">Endozoicomonas numazuensis</name>
    <dbReference type="NCBI Taxonomy" id="1137799"/>
    <lineage>
        <taxon>Bacteria</taxon>
        <taxon>Pseudomonadati</taxon>
        <taxon>Pseudomonadota</taxon>
        <taxon>Gammaproteobacteria</taxon>
        <taxon>Oceanospirillales</taxon>
        <taxon>Endozoicomonadaceae</taxon>
        <taxon>Endozoicomonas</taxon>
    </lineage>
</organism>
<evidence type="ECO:0000313" key="3">
    <source>
        <dbReference type="Proteomes" id="UP000028073"/>
    </source>
</evidence>
<dbReference type="EMBL" id="JOKH01000001">
    <property type="protein sequence ID" value="KEQ19782.1"/>
    <property type="molecule type" value="Genomic_DNA"/>
</dbReference>
<name>A0A081NMV9_9GAMM</name>
<evidence type="ECO:0000313" key="2">
    <source>
        <dbReference type="EMBL" id="KEQ19782.1"/>
    </source>
</evidence>
<evidence type="ECO:0008006" key="4">
    <source>
        <dbReference type="Google" id="ProtNLM"/>
    </source>
</evidence>
<gene>
    <name evidence="2" type="ORF">GZ78_07925</name>
</gene>
<proteinExistence type="predicted"/>
<comment type="caution">
    <text evidence="2">The sequence shown here is derived from an EMBL/GenBank/DDBJ whole genome shotgun (WGS) entry which is preliminary data.</text>
</comment>